<sequence length="97" mass="11455">VSFTDFKNFIFNMRNPSQEIALKLFDIVHKRHNQSDRNNILGDQFCSTAKRWLILAVKYKFRRLSEAIIQIHSIKTLLIKEAMAKVAIVNWDNLFCE</sequence>
<proteinExistence type="predicted"/>
<dbReference type="GeneID" id="37208165"/>
<dbReference type="AlphaFoldDB" id="A0A319AX31"/>
<name>A0A319AX31_ASPVC</name>
<evidence type="ECO:0000313" key="2">
    <source>
        <dbReference type="Proteomes" id="UP000248405"/>
    </source>
</evidence>
<protein>
    <submittedName>
        <fullName evidence="1">Uncharacterized protein</fullName>
    </submittedName>
</protein>
<dbReference type="OrthoDB" id="4392973at2759"/>
<gene>
    <name evidence="1" type="ORF">BO88DRAFT_352096</name>
</gene>
<feature type="non-terminal residue" evidence="1">
    <location>
        <position position="1"/>
    </location>
</feature>
<keyword evidence="2" id="KW-1185">Reference proteome</keyword>
<organism evidence="1 2">
    <name type="scientific">Aspergillus vadensis (strain CBS 113365 / IMI 142717 / IBT 24658)</name>
    <dbReference type="NCBI Taxonomy" id="1448311"/>
    <lineage>
        <taxon>Eukaryota</taxon>
        <taxon>Fungi</taxon>
        <taxon>Dikarya</taxon>
        <taxon>Ascomycota</taxon>
        <taxon>Pezizomycotina</taxon>
        <taxon>Eurotiomycetes</taxon>
        <taxon>Eurotiomycetidae</taxon>
        <taxon>Eurotiales</taxon>
        <taxon>Aspergillaceae</taxon>
        <taxon>Aspergillus</taxon>
        <taxon>Aspergillus subgen. Circumdati</taxon>
    </lineage>
</organism>
<evidence type="ECO:0000313" key="1">
    <source>
        <dbReference type="EMBL" id="PYH63941.1"/>
    </source>
</evidence>
<dbReference type="Proteomes" id="UP000248405">
    <property type="component" value="Unassembled WGS sequence"/>
</dbReference>
<dbReference type="RefSeq" id="XP_025557735.1">
    <property type="nucleotide sequence ID" value="XM_025703573.1"/>
</dbReference>
<dbReference type="EMBL" id="KZ821647">
    <property type="protein sequence ID" value="PYH63941.1"/>
    <property type="molecule type" value="Genomic_DNA"/>
</dbReference>
<accession>A0A319AX31</accession>
<reference evidence="1" key="1">
    <citation type="submission" date="2016-12" db="EMBL/GenBank/DDBJ databases">
        <title>The genomes of Aspergillus section Nigri reveals drivers in fungal speciation.</title>
        <authorList>
            <consortium name="DOE Joint Genome Institute"/>
            <person name="Vesth T.C."/>
            <person name="Nybo J."/>
            <person name="Theobald S."/>
            <person name="Brandl J."/>
            <person name="Frisvad J.C."/>
            <person name="Nielsen K.F."/>
            <person name="Lyhne E.K."/>
            <person name="Kogle M.E."/>
            <person name="Kuo A."/>
            <person name="Riley R."/>
            <person name="Clum A."/>
            <person name="Nolan M."/>
            <person name="Lipzen A."/>
            <person name="Salamov A."/>
            <person name="Henrissat B."/>
            <person name="Wiebenga A."/>
            <person name="De Vries R.P."/>
            <person name="Grigoriev I.V."/>
            <person name="Mortensen U.H."/>
            <person name="Andersen M.R."/>
            <person name="Baker S.E."/>
        </authorList>
    </citation>
    <scope>NUCLEOTIDE SEQUENCE [LARGE SCALE GENOMIC DNA]</scope>
    <source>
        <strain evidence="1">CBS 113365</strain>
    </source>
</reference>